<feature type="domain" description="F-box" evidence="1">
    <location>
        <begin position="3"/>
        <end position="48"/>
    </location>
</feature>
<keyword evidence="3" id="KW-1185">Reference proteome</keyword>
<dbReference type="OrthoDB" id="4191831at2759"/>
<reference evidence="2" key="1">
    <citation type="journal article" date="2020" name="BMC Genomics">
        <title>Correction to: Identification and distribution of gene clusters required for synthesis of sphingolipid metabolism inhibitors in diverse species of the filamentous fungus Fusarium.</title>
        <authorList>
            <person name="Kim H.S."/>
            <person name="Lohmar J.M."/>
            <person name="Busman M."/>
            <person name="Brown D.W."/>
            <person name="Naumann T.A."/>
            <person name="Divon H.H."/>
            <person name="Lysoe E."/>
            <person name="Uhlig S."/>
            <person name="Proctor R.H."/>
        </authorList>
    </citation>
    <scope>NUCLEOTIDE SEQUENCE</scope>
    <source>
        <strain evidence="2">NRRL 22465</strain>
    </source>
</reference>
<sequence>MASAPFLDCPEEVQLAILEILPLPDLATLSMASKGFRRLAEPLVYSTIRLTWTLQLHPPITQLLRTLLERPELSSYIRSIEFAGDGFINDTDGTDEDAEWLDEPETLPGTTALPLNKLSDAVRKTQVSQTTADLWMDKIQSGEADAVVAVLVSLLPNLERLSLSTNWTSETRFLGIMFRSALCDTHRDVSHIDPPRFVSLKHVSLEPVLEAYEHLDPINTHDALALSYLPNVKHLCLSIDNPTHFS</sequence>
<dbReference type="InterPro" id="IPR001810">
    <property type="entry name" value="F-box_dom"/>
</dbReference>
<dbReference type="EMBL" id="JABEYC010000129">
    <property type="protein sequence ID" value="KAF4982273.1"/>
    <property type="molecule type" value="Genomic_DNA"/>
</dbReference>
<dbReference type="InterPro" id="IPR036047">
    <property type="entry name" value="F-box-like_dom_sf"/>
</dbReference>
<dbReference type="PROSITE" id="PS50181">
    <property type="entry name" value="FBOX"/>
    <property type="match status" value="1"/>
</dbReference>
<gene>
    <name evidence="2" type="ORF">FZEAL_2059</name>
</gene>
<dbReference type="Proteomes" id="UP000635477">
    <property type="component" value="Unassembled WGS sequence"/>
</dbReference>
<dbReference type="CDD" id="cd09917">
    <property type="entry name" value="F-box_SF"/>
    <property type="match status" value="1"/>
</dbReference>
<reference evidence="2" key="2">
    <citation type="submission" date="2020-05" db="EMBL/GenBank/DDBJ databases">
        <authorList>
            <person name="Kim H.-S."/>
            <person name="Proctor R.H."/>
            <person name="Brown D.W."/>
        </authorList>
    </citation>
    <scope>NUCLEOTIDE SEQUENCE</scope>
    <source>
        <strain evidence="2">NRRL 22465</strain>
    </source>
</reference>
<proteinExistence type="predicted"/>
<evidence type="ECO:0000313" key="3">
    <source>
        <dbReference type="Proteomes" id="UP000635477"/>
    </source>
</evidence>
<dbReference type="Pfam" id="PF00646">
    <property type="entry name" value="F-box"/>
    <property type="match status" value="1"/>
</dbReference>
<dbReference type="SUPFAM" id="SSF81383">
    <property type="entry name" value="F-box domain"/>
    <property type="match status" value="1"/>
</dbReference>
<accession>A0A8H4XN46</accession>
<comment type="caution">
    <text evidence="2">The sequence shown here is derived from an EMBL/GenBank/DDBJ whole genome shotgun (WGS) entry which is preliminary data.</text>
</comment>
<name>A0A8H4XN46_9HYPO</name>
<evidence type="ECO:0000313" key="2">
    <source>
        <dbReference type="EMBL" id="KAF4982273.1"/>
    </source>
</evidence>
<evidence type="ECO:0000259" key="1">
    <source>
        <dbReference type="PROSITE" id="PS50181"/>
    </source>
</evidence>
<organism evidence="2 3">
    <name type="scientific">Fusarium zealandicum</name>
    <dbReference type="NCBI Taxonomy" id="1053134"/>
    <lineage>
        <taxon>Eukaryota</taxon>
        <taxon>Fungi</taxon>
        <taxon>Dikarya</taxon>
        <taxon>Ascomycota</taxon>
        <taxon>Pezizomycotina</taxon>
        <taxon>Sordariomycetes</taxon>
        <taxon>Hypocreomycetidae</taxon>
        <taxon>Hypocreales</taxon>
        <taxon>Nectriaceae</taxon>
        <taxon>Fusarium</taxon>
        <taxon>Fusarium staphyleae species complex</taxon>
    </lineage>
</organism>
<protein>
    <recommendedName>
        <fullName evidence="1">F-box domain-containing protein</fullName>
    </recommendedName>
</protein>
<dbReference type="AlphaFoldDB" id="A0A8H4XN46"/>